<accession>A0A174Q9M5</accession>
<gene>
    <name evidence="1" type="ORF">ERS852551_01604</name>
</gene>
<protein>
    <submittedName>
        <fullName evidence="1">Uncharacterized protein</fullName>
    </submittedName>
</protein>
<reference evidence="1 2" key="1">
    <citation type="submission" date="2015-09" db="EMBL/GenBank/DDBJ databases">
        <authorList>
            <consortium name="Pathogen Informatics"/>
        </authorList>
    </citation>
    <scope>NUCLEOTIDE SEQUENCE [LARGE SCALE GENOMIC DNA]</scope>
    <source>
        <strain evidence="1 2">2789STDY5834939</strain>
    </source>
</reference>
<dbReference type="EMBL" id="CZBE01000009">
    <property type="protein sequence ID" value="CUP68661.1"/>
    <property type="molecule type" value="Genomic_DNA"/>
</dbReference>
<dbReference type="AlphaFoldDB" id="A0A174Q9M5"/>
<evidence type="ECO:0000313" key="1">
    <source>
        <dbReference type="EMBL" id="CUP68661.1"/>
    </source>
</evidence>
<proteinExistence type="predicted"/>
<organism evidence="1 2">
    <name type="scientific">Anaerotruncus colihominis</name>
    <dbReference type="NCBI Taxonomy" id="169435"/>
    <lineage>
        <taxon>Bacteria</taxon>
        <taxon>Bacillati</taxon>
        <taxon>Bacillota</taxon>
        <taxon>Clostridia</taxon>
        <taxon>Eubacteriales</taxon>
        <taxon>Oscillospiraceae</taxon>
        <taxon>Anaerotruncus</taxon>
    </lineage>
</organism>
<dbReference type="Proteomes" id="UP000095765">
    <property type="component" value="Unassembled WGS sequence"/>
</dbReference>
<evidence type="ECO:0000313" key="2">
    <source>
        <dbReference type="Proteomes" id="UP000095765"/>
    </source>
</evidence>
<name>A0A174Q9M5_9FIRM</name>
<sequence>MPYTFYLDGVQLPVTPGKLQAQIGNQNKVFKILNF</sequence>